<evidence type="ECO:0000256" key="2">
    <source>
        <dbReference type="ARBA" id="ARBA00004568"/>
    </source>
</evidence>
<reference evidence="15" key="1">
    <citation type="submission" date="2025-08" db="UniProtKB">
        <authorList>
            <consortium name="Ensembl"/>
        </authorList>
    </citation>
    <scope>IDENTIFICATION</scope>
</reference>
<evidence type="ECO:0000256" key="12">
    <source>
        <dbReference type="SAM" id="MobiDB-lite"/>
    </source>
</evidence>
<comment type="function">
    <text evidence="10">Involved in the organization of desmosome cell-cell junctions. Of particular importance in cell adhesion in the skin and during cardiac development. May also play a role in the regulation of Wnt, TGF-beta and Hippo signaling pathways.</text>
</comment>
<dbReference type="FunFam" id="3.90.1290.10:FF:000001">
    <property type="entry name" value="Plectin a"/>
    <property type="match status" value="3"/>
</dbReference>
<keyword evidence="16" id="KW-1185">Reference proteome</keyword>
<dbReference type="SMART" id="SM00150">
    <property type="entry name" value="SPEC"/>
    <property type="match status" value="4"/>
</dbReference>
<dbReference type="GO" id="GO:0005737">
    <property type="term" value="C:cytoplasm"/>
    <property type="evidence" value="ECO:0007669"/>
    <property type="project" value="TreeGrafter"/>
</dbReference>
<dbReference type="InterPro" id="IPR043197">
    <property type="entry name" value="Plakin"/>
</dbReference>
<dbReference type="Pfam" id="PF21019">
    <property type="entry name" value="Spectrin_3"/>
    <property type="match status" value="1"/>
</dbReference>
<dbReference type="GO" id="GO:0005882">
    <property type="term" value="C:intermediate filament"/>
    <property type="evidence" value="ECO:0007669"/>
    <property type="project" value="TreeGrafter"/>
</dbReference>
<keyword evidence="9" id="KW-0472">Membrane</keyword>
<dbReference type="Pfam" id="PF21097">
    <property type="entry name" value="SR_plectin_7"/>
    <property type="match status" value="1"/>
</dbReference>
<dbReference type="GO" id="GO:0014704">
    <property type="term" value="C:intercalated disc"/>
    <property type="evidence" value="ECO:0007669"/>
    <property type="project" value="TreeGrafter"/>
</dbReference>
<evidence type="ECO:0000256" key="4">
    <source>
        <dbReference type="ARBA" id="ARBA00022475"/>
    </source>
</evidence>
<feature type="coiled-coil region" evidence="11">
    <location>
        <begin position="298"/>
        <end position="357"/>
    </location>
</feature>
<evidence type="ECO:0000256" key="11">
    <source>
        <dbReference type="SAM" id="Coils"/>
    </source>
</evidence>
<comment type="similarity">
    <text evidence="3">Belongs to the plakin or cytolinker family.</text>
</comment>
<evidence type="ECO:0000259" key="14">
    <source>
        <dbReference type="Pfam" id="PF18373"/>
    </source>
</evidence>
<feature type="coiled-coil region" evidence="11">
    <location>
        <begin position="228"/>
        <end position="255"/>
    </location>
</feature>
<dbReference type="InterPro" id="IPR018159">
    <property type="entry name" value="Spectrin/alpha-actinin"/>
</dbReference>
<feature type="compositionally biased region" description="Low complexity" evidence="12">
    <location>
        <begin position="638"/>
        <end position="651"/>
    </location>
</feature>
<feature type="compositionally biased region" description="Basic and acidic residues" evidence="12">
    <location>
        <begin position="623"/>
        <end position="635"/>
    </location>
</feature>
<accession>A0A3Q3MIU5</accession>
<dbReference type="FunFam" id="3.90.1290.10:FF:000002">
    <property type="entry name" value="Plectin a"/>
    <property type="match status" value="1"/>
</dbReference>
<dbReference type="GO" id="GO:0007507">
    <property type="term" value="P:heart development"/>
    <property type="evidence" value="ECO:0007669"/>
    <property type="project" value="Ensembl"/>
</dbReference>
<keyword evidence="6" id="KW-0677">Repeat</keyword>
<dbReference type="PANTHER" id="PTHR23169">
    <property type="entry name" value="ENVOPLAKIN"/>
    <property type="match status" value="1"/>
</dbReference>
<dbReference type="GO" id="GO:0031101">
    <property type="term" value="P:fin regeneration"/>
    <property type="evidence" value="ECO:0007669"/>
    <property type="project" value="Ensembl"/>
</dbReference>
<dbReference type="FunFam" id="1.20.58.60:FF:000010">
    <property type="entry name" value="plectin isoform X2"/>
    <property type="match status" value="1"/>
</dbReference>
<dbReference type="GO" id="GO:0060047">
    <property type="term" value="P:heart contraction"/>
    <property type="evidence" value="ECO:0007669"/>
    <property type="project" value="Ensembl"/>
</dbReference>
<organism evidence="15 16">
    <name type="scientific">Mastacembelus armatus</name>
    <name type="common">zig-zag eel</name>
    <dbReference type="NCBI Taxonomy" id="205130"/>
    <lineage>
        <taxon>Eukaryota</taxon>
        <taxon>Metazoa</taxon>
        <taxon>Chordata</taxon>
        <taxon>Craniata</taxon>
        <taxon>Vertebrata</taxon>
        <taxon>Euteleostomi</taxon>
        <taxon>Actinopterygii</taxon>
        <taxon>Neopterygii</taxon>
        <taxon>Teleostei</taxon>
        <taxon>Neoteleostei</taxon>
        <taxon>Acanthomorphata</taxon>
        <taxon>Anabantaria</taxon>
        <taxon>Synbranchiformes</taxon>
        <taxon>Mastacembelidae</taxon>
        <taxon>Mastacembelus</taxon>
    </lineage>
</organism>
<dbReference type="CDD" id="cd00176">
    <property type="entry name" value="SPEC"/>
    <property type="match status" value="1"/>
</dbReference>
<evidence type="ECO:0000256" key="1">
    <source>
        <dbReference type="ARBA" id="ARBA00004236"/>
    </source>
</evidence>
<dbReference type="GeneTree" id="ENSGT00940000154843"/>
<dbReference type="GO" id="GO:0042060">
    <property type="term" value="P:wound healing"/>
    <property type="evidence" value="ECO:0007669"/>
    <property type="project" value="TreeGrafter"/>
</dbReference>
<dbReference type="Pfam" id="PF17902">
    <property type="entry name" value="SH3_10"/>
    <property type="match status" value="1"/>
</dbReference>
<feature type="coiled-coil region" evidence="11">
    <location>
        <begin position="1355"/>
        <end position="1417"/>
    </location>
</feature>
<dbReference type="GO" id="GO:0045104">
    <property type="term" value="P:intermediate filament cytoskeleton organization"/>
    <property type="evidence" value="ECO:0007669"/>
    <property type="project" value="InterPro"/>
</dbReference>
<proteinExistence type="inferred from homology"/>
<comment type="subcellular location">
    <subcellularLocation>
        <location evidence="2">Cell junction</location>
        <location evidence="2">Desmosome</location>
    </subcellularLocation>
    <subcellularLocation>
        <location evidence="1">Cell membrane</location>
    </subcellularLocation>
</comment>
<evidence type="ECO:0000313" key="15">
    <source>
        <dbReference type="Ensembl" id="ENSMAMP00000020869.2"/>
    </source>
</evidence>
<dbReference type="InParanoid" id="A0A3Q3MIU5"/>
<feature type="coiled-coil region" evidence="11">
    <location>
        <begin position="567"/>
        <end position="620"/>
    </location>
</feature>
<sequence length="2961" mass="337570">MALQVQCQEYLKKAEYTLQNGGSPSEVERYMAMAKENMEQLKSCAMELRQMGQSNENVVRTLEVCKDQLKGVHMAYTGTLQRKRSTRGSSGGWEEPGRSFSDAIAWIAQQKRLVETASWGDDPAAIEQQLINHQKFHSSIQRSPEVDRAKDDLAKKGDKANLHVLEQEWDNLQQLSFGRAQQLRDLQQIIQQISTAIMWVNDREEEELVFDWGDKNIDQYIPKKQESYSKLMSALEDKEKDLNKLKAKVDVLLKNNHPASDKIEAYQDTLQTQWSWLLQITKCIDIHLKENAAYSQFFKEANETYSTLQKEHETIRKKFTCDKNTSLENLLELLRGLEREREKIMENKRQVQHLVNKSKSIVRLKPRNPEEKSSSPVIVKALCDFKQDQKVICKDNEAILKDNSQRSKWDVTGPGGLDMLVPSVCLIVPPPNPLSVSLAKKNEQYYEAILAIWNQLYINVKSLIAWQYCLLDIKHINSLTMTMLAKMRPEDYRQIFKNLENHFEEFKLSCHNSQMFDDEDKRRMETQVSGAQTHYEQLVVQLPTYMQQEQIEAQQAAEQQQHLIIIQQQQHQQQAAAEAEARRLEEQVRRMEEERQRAEMQKAAERKIEAKKEVVTKEQTIRKETVKGVRDERKKQGSSSTSSSIPSSYSSSRSLSELHALRLRLEGFESLLSQHVHICFGDDGVKDCGLMITQLETAQRDINSMREEYLRLRERILKELEGINDPDKAEFLRSEIEVINKRLGSLESISSAYLQRLQALRDMLQSIAQVEDIVKVHEARLTEKETTSLSTSEVQDYVSTLKSIKAELELKKNVLASMETQLANVSHWNSQVGGPYYRCDMMLSKYTEQVGLLSDRWKRIQGQIDTRLQDLQLYLPQLQHYTQTSTSLTDWIDATRKKQDSLQNTKIETVQALNDHINKQKALNTEIKAKRETVDSVLKDNDSCVRSVKDYETDLASYTSGLETLLNIPIKRTMLKSPTMDLNQEATQLQTRYMELFTLSGDYYKFLGELLKSMEELKIRNTRIDLLEEELRLLRENVQDHSSKNKSLEDALARYQLQLSQSQEQLLSIEEVKRNTAMQCSATKDSLNTTQSQLSDLNDQVGRLNYLLEEEKRKRRLAEERYTHQQEEYELVLRKRQKELETVSWSKLEVEKSVATKDQELEQLRRQLADEAAKAKELQKELSKVRSQCDVEINNIKLSYESQIHVSRTDMQRLAAQRDEDTTELKLQYDRMEADRRNLEEECRRLRMSISQTEEQRKKAEEEAHSQRVVITEEGRRRRELENRMDELMRQREQESSQHKEELAEAMRTLQEKAEKLAYVNHSLEEETRRRKIIEEGQGVLEQSMAQLQVKLTNSSVAATQLGEYEEELKKLRLELERESRERSRLEQNMSSLQGRIKDLQTVRDGLESQVEDLRKGCQEEIARRRQVETELEKSTTTLSEYTSTITTLRQSHEQASTSEKRGEEERLRLQEELEKSLRQNKASAERITQLSAELKALQQQLLQEHARVKEANLRNEGLYRTLEEKTKALNENSAELLRQKEMTETLSKERLKLEEEVRTARHENEELVRSKQGSNDELSSQITALELQLKASERSNVDYRNLVSELSSEREKLKLETEKIQKQASETTAMMQSIQSEYSDIVKERDALLLKLQLSENGKDRLKMLEDELGRIKLSLDSELRNKQRLQEENDRVKRDLSYWKDQYDSKQSLIRQYDTDKEYLEREKNALKSEIERLMRELRELEETYKSRLSTIQKEMHEMTTTRIITETELRRTRESSTLDASTLIFDGVRKPVTANQLLDCGVLDKPTFSQLVNGQKTVPEVSVDKKVNLKGTGPIAGVVVGSQGKMSLSEAKKQMLLPDDSANLLLEAQAATGHIIDPRNNQKLTVEEACARGVVDIKDRDRLLAAEAAAVGYKHPSASKPLSVFEAMQKGLIDKRIGVRLLQAQESVGGILDPNLSVFLPKDVAIKHNILDENFCYVLNQNPTCYLDPDTENDTSYEALKRRCKLEPHTGLLLLPITERQDPSKLIFDGVRKTVTAQQLLDCGVLDKPTFNQLIRGEKTVPDVSVDKKVFLKGTGSIAGVAAGPLEKLSFTDAKNQKIMSPDSTDMLLVAQAATGHIIDPRTNQKLTVEEACAKGVVNKEDESKLFAAEAAAVGYKDRNTGNLLSVGQAMNKGLIDKNTALRFLQAQESLGGILDPILSVFLPKDIAKQRNLIDEDLYQALNRCPECYVDPDTQQPTTYISLKRKCKTEPSTGLLLLPEPKMPLTVRGLRGEVSVIDLVDANLLKQSDVDQVNQGRLTRQDIEDRLRSYLRGSTCIAGVYDEANDKVIPIYQAMKDGLLRRGTTLELLEAQAASGFMVDPINNLYLTVSDAYSKNLFGPEFKDSLLAAESAVTGYKTPGTNKIISLFQAMEKGLIEKGHGIRLLQAQIASGGIIDPEHSHRIDVNVAYKRGYFNEAINKILTDEGDETKGFFDPNTDENLTYLQLKKRCITDKKTGLILLPIMNKKKQESTQKNTTRKRRVLIVDPETNREMTVREAYDKKFIDYDTYLELSQQECEWDEITITAPDGSVKFVIIDRKTGRQYDISELLEKKVIDQSVLDKYRSHVITLTEFADIITNKTTHGSFSSSTARPMASSSTSSSSTSRKSETSSASSSVLPRPLSPSLAKMTTTRTTTVTERSSTISSVSQDLPGSLKHISSVSVNLPSQEPVGAIFDTENVEKISITEALNRGLVDAITAQRLLEAQACTGGIINPANGRRLSIQEASRLGIINDEMATKLKPAQKAYLGFEDVKTKKKMSVAQAMKEMWVPYEAGQRFMEFQFVTGGLYDPEMECRRTLEDALKMGWLDERAALKLQDIKSHAKNLTCPKSKLKISYKEALDNSLVEESTGVRMLQASSVSSRGISSPYNVSSAPGSTTGSRSGSRQGSRRSSVDLSSPSSSLTGHYSYSFTSFSSTR</sequence>
<feature type="region of interest" description="Disordered" evidence="12">
    <location>
        <begin position="1447"/>
        <end position="1468"/>
    </location>
</feature>
<keyword evidence="8 11" id="KW-0175">Coiled coil</keyword>
<dbReference type="SMART" id="SM00250">
    <property type="entry name" value="PLEC"/>
    <property type="match status" value="20"/>
</dbReference>
<dbReference type="InterPro" id="IPR035915">
    <property type="entry name" value="Plakin_repeat_sf"/>
</dbReference>
<keyword evidence="7" id="KW-0965">Cell junction</keyword>
<feature type="coiled-coil region" evidence="11">
    <location>
        <begin position="1017"/>
        <end position="1195"/>
    </location>
</feature>
<evidence type="ECO:0000256" key="7">
    <source>
        <dbReference type="ARBA" id="ARBA00022949"/>
    </source>
</evidence>
<dbReference type="InterPro" id="IPR041573">
    <property type="entry name" value="Desmoplakin_Spectrin-like"/>
</dbReference>
<evidence type="ECO:0000256" key="5">
    <source>
        <dbReference type="ARBA" id="ARBA00022553"/>
    </source>
</evidence>
<dbReference type="GO" id="GO:0005886">
    <property type="term" value="C:plasma membrane"/>
    <property type="evidence" value="ECO:0007669"/>
    <property type="project" value="UniProtKB-SubCell"/>
</dbReference>
<name>A0A3Q3MIU5_9TELE</name>
<dbReference type="SUPFAM" id="SSF46966">
    <property type="entry name" value="Spectrin repeat"/>
    <property type="match status" value="4"/>
</dbReference>
<dbReference type="Gene3D" id="3.30.160.780">
    <property type="match status" value="1"/>
</dbReference>
<feature type="region of interest" description="Disordered" evidence="12">
    <location>
        <begin position="2906"/>
        <end position="2961"/>
    </location>
</feature>
<dbReference type="Pfam" id="PF18373">
    <property type="entry name" value="Spectrin_2"/>
    <property type="match status" value="1"/>
</dbReference>
<feature type="region of interest" description="Disordered" evidence="12">
    <location>
        <begin position="2626"/>
        <end position="2693"/>
    </location>
</feature>
<feature type="compositionally biased region" description="Low complexity" evidence="12">
    <location>
        <begin position="2628"/>
        <end position="2691"/>
    </location>
</feature>
<dbReference type="FunFam" id="3.30.160.780:FF:000001">
    <property type="entry name" value="Plectin a"/>
    <property type="match status" value="1"/>
</dbReference>
<evidence type="ECO:0000259" key="13">
    <source>
        <dbReference type="Pfam" id="PF17902"/>
    </source>
</evidence>
<protein>
    <submittedName>
        <fullName evidence="15">Desmoplakin b</fullName>
    </submittedName>
</protein>
<evidence type="ECO:0000256" key="8">
    <source>
        <dbReference type="ARBA" id="ARBA00023054"/>
    </source>
</evidence>
<keyword evidence="4" id="KW-1003">Cell membrane</keyword>
<keyword evidence="5" id="KW-0597">Phosphoprotein</keyword>
<dbReference type="PANTHER" id="PTHR23169:SF26">
    <property type="entry name" value="DESMOPLAKIN"/>
    <property type="match status" value="1"/>
</dbReference>
<dbReference type="Proteomes" id="UP000261640">
    <property type="component" value="Unplaced"/>
</dbReference>
<dbReference type="Gene3D" id="1.20.58.1060">
    <property type="match status" value="1"/>
</dbReference>
<feature type="coiled-coil region" evidence="11">
    <location>
        <begin position="1222"/>
        <end position="1327"/>
    </location>
</feature>
<dbReference type="GO" id="GO:0098609">
    <property type="term" value="P:cell-cell adhesion"/>
    <property type="evidence" value="ECO:0007669"/>
    <property type="project" value="TreeGrafter"/>
</dbReference>
<feature type="coiled-coil region" evidence="11">
    <location>
        <begin position="1670"/>
        <end position="1757"/>
    </location>
</feature>
<dbReference type="Ensembl" id="ENSMAMT00000021409.2">
    <property type="protein sequence ID" value="ENSMAMP00000020869.2"/>
    <property type="gene ID" value="ENSMAMG00000014043.2"/>
</dbReference>
<dbReference type="GO" id="GO:0005198">
    <property type="term" value="F:structural molecule activity"/>
    <property type="evidence" value="ECO:0007669"/>
    <property type="project" value="TreeGrafter"/>
</dbReference>
<dbReference type="Pfam" id="PF00681">
    <property type="entry name" value="Plectin"/>
    <property type="match status" value="8"/>
</dbReference>
<dbReference type="SUPFAM" id="SSF75399">
    <property type="entry name" value="Plakin repeat"/>
    <property type="match status" value="5"/>
</dbReference>
<dbReference type="STRING" id="205130.ENSMAMP00000020869"/>
<feature type="domain" description="Desmoplakin SH3" evidence="13">
    <location>
        <begin position="364"/>
        <end position="429"/>
    </location>
</feature>
<dbReference type="Gene3D" id="1.20.58.60">
    <property type="match status" value="3"/>
</dbReference>
<dbReference type="InterPro" id="IPR041615">
    <property type="entry name" value="Desmoplakin_SH3"/>
</dbReference>
<dbReference type="Gene3D" id="2.30.30.40">
    <property type="entry name" value="SH3 Domains"/>
    <property type="match status" value="1"/>
</dbReference>
<evidence type="ECO:0000256" key="10">
    <source>
        <dbReference type="ARBA" id="ARBA00056058"/>
    </source>
</evidence>
<dbReference type="GO" id="GO:0061436">
    <property type="term" value="P:establishment of skin barrier"/>
    <property type="evidence" value="ECO:0007669"/>
    <property type="project" value="Ensembl"/>
</dbReference>
<evidence type="ECO:0000313" key="16">
    <source>
        <dbReference type="Proteomes" id="UP000261640"/>
    </source>
</evidence>
<dbReference type="Gene3D" id="3.90.1290.10">
    <property type="entry name" value="Plakin repeat"/>
    <property type="match status" value="4"/>
</dbReference>
<feature type="compositionally biased region" description="Low complexity" evidence="12">
    <location>
        <begin position="2915"/>
        <end position="2961"/>
    </location>
</feature>
<dbReference type="GO" id="GO:0002934">
    <property type="term" value="P:desmosome organization"/>
    <property type="evidence" value="ECO:0007669"/>
    <property type="project" value="Ensembl"/>
</dbReference>
<feature type="region of interest" description="Disordered" evidence="12">
    <location>
        <begin position="623"/>
        <end position="651"/>
    </location>
</feature>
<feature type="domain" description="Desmoplakin spectrin-like" evidence="14">
    <location>
        <begin position="464"/>
        <end position="541"/>
    </location>
</feature>
<evidence type="ECO:0000256" key="6">
    <source>
        <dbReference type="ARBA" id="ARBA00022737"/>
    </source>
</evidence>
<evidence type="ECO:0000256" key="9">
    <source>
        <dbReference type="ARBA" id="ARBA00023136"/>
    </source>
</evidence>
<dbReference type="GO" id="GO:0030057">
    <property type="term" value="C:desmosome"/>
    <property type="evidence" value="ECO:0007669"/>
    <property type="project" value="UniProtKB-SubCell"/>
</dbReference>
<dbReference type="InterPro" id="IPR001101">
    <property type="entry name" value="Plectin_repeat"/>
</dbReference>
<evidence type="ECO:0000256" key="3">
    <source>
        <dbReference type="ARBA" id="ARBA00009109"/>
    </source>
</evidence>
<reference evidence="15" key="2">
    <citation type="submission" date="2025-09" db="UniProtKB">
        <authorList>
            <consortium name="Ensembl"/>
        </authorList>
    </citation>
    <scope>IDENTIFICATION</scope>
</reference>
<feature type="compositionally biased region" description="Basic and acidic residues" evidence="12">
    <location>
        <begin position="1459"/>
        <end position="1468"/>
    </location>
</feature>